<dbReference type="PANTHER" id="PTHR31212:SF4">
    <property type="entry name" value="ALPHA-KETOGLUTARATE-DEPENDENT DIOXYGENASE ALKB HOMOLOG 3"/>
    <property type="match status" value="1"/>
</dbReference>
<dbReference type="EMBL" id="JAMFLX010000018">
    <property type="protein sequence ID" value="MCL6270913.1"/>
    <property type="molecule type" value="Genomic_DNA"/>
</dbReference>
<dbReference type="GO" id="GO:0051213">
    <property type="term" value="F:dioxygenase activity"/>
    <property type="evidence" value="ECO:0007669"/>
    <property type="project" value="UniProtKB-KW"/>
</dbReference>
<dbReference type="PANTHER" id="PTHR31212">
    <property type="entry name" value="ALPHA-KETOGLUTARATE-DEPENDENT DIOXYGENASE ALKB HOMOLOG 3"/>
    <property type="match status" value="1"/>
</dbReference>
<evidence type="ECO:0000313" key="2">
    <source>
        <dbReference type="EMBL" id="MCL6270913.1"/>
    </source>
</evidence>
<evidence type="ECO:0000259" key="1">
    <source>
        <dbReference type="PROSITE" id="PS51471"/>
    </source>
</evidence>
<dbReference type="InterPro" id="IPR027450">
    <property type="entry name" value="AlkB-like"/>
</dbReference>
<reference evidence="2 3" key="1">
    <citation type="submission" date="2022-05" db="EMBL/GenBank/DDBJ databases">
        <authorList>
            <person name="Park J.-S."/>
        </authorList>
    </citation>
    <scope>NUCLEOTIDE SEQUENCE [LARGE SCALE GENOMIC DNA]</scope>
    <source>
        <strain evidence="2 3">2012CJ34-2</strain>
    </source>
</reference>
<gene>
    <name evidence="2" type="ORF">M3P05_13365</name>
</gene>
<organism evidence="2 3">
    <name type="scientific">Parendozoicomonas callyspongiae</name>
    <dbReference type="NCBI Taxonomy" id="2942213"/>
    <lineage>
        <taxon>Bacteria</taxon>
        <taxon>Pseudomonadati</taxon>
        <taxon>Pseudomonadota</taxon>
        <taxon>Gammaproteobacteria</taxon>
        <taxon>Oceanospirillales</taxon>
        <taxon>Endozoicomonadaceae</taxon>
        <taxon>Parendozoicomonas</taxon>
    </lineage>
</organism>
<keyword evidence="3" id="KW-1185">Reference proteome</keyword>
<dbReference type="Pfam" id="PF13532">
    <property type="entry name" value="2OG-FeII_Oxy_2"/>
    <property type="match status" value="1"/>
</dbReference>
<dbReference type="SUPFAM" id="SSF51197">
    <property type="entry name" value="Clavaminate synthase-like"/>
    <property type="match status" value="1"/>
</dbReference>
<feature type="domain" description="Fe2OG dioxygenase" evidence="1">
    <location>
        <begin position="97"/>
        <end position="195"/>
    </location>
</feature>
<keyword evidence="2" id="KW-0223">Dioxygenase</keyword>
<dbReference type="InterPro" id="IPR037151">
    <property type="entry name" value="AlkB-like_sf"/>
</dbReference>
<name>A0ABT0PKC5_9GAMM</name>
<protein>
    <submittedName>
        <fullName evidence="2">Alpha-ketoglutarate-dependent dioxygenase AlkB</fullName>
    </submittedName>
</protein>
<dbReference type="InterPro" id="IPR032854">
    <property type="entry name" value="ALKBH3"/>
</dbReference>
<proteinExistence type="predicted"/>
<dbReference type="RefSeq" id="WP_249700221.1">
    <property type="nucleotide sequence ID" value="NZ_JAMFLX010000018.1"/>
</dbReference>
<dbReference type="Proteomes" id="UP001203338">
    <property type="component" value="Unassembled WGS sequence"/>
</dbReference>
<sequence>MSLPEIIELTPGQLSYWPEWLAEHQANRLFDLLLDKVKWRQDVITIFGKTHSIPRLQAWFGDPGTQYQYSGMVLEPSPWPDILKPLRDRVSSEAGEPFNSVLVNLYRTGSDSNGWHADNEPELGKSPVIASLSLGAVRRFRLRNISDKTRTMTLDLPSGSLLVMGKGVQENWHHQLAKTSRDVGPRINLTFRRIIKQPPGA</sequence>
<keyword evidence="2" id="KW-0560">Oxidoreductase</keyword>
<dbReference type="InterPro" id="IPR005123">
    <property type="entry name" value="Oxoglu/Fe-dep_dioxygenase_dom"/>
</dbReference>
<evidence type="ECO:0000313" key="3">
    <source>
        <dbReference type="Proteomes" id="UP001203338"/>
    </source>
</evidence>
<accession>A0ABT0PKC5</accession>
<dbReference type="PROSITE" id="PS51471">
    <property type="entry name" value="FE2OG_OXY"/>
    <property type="match status" value="1"/>
</dbReference>
<dbReference type="Gene3D" id="2.60.120.590">
    <property type="entry name" value="Alpha-ketoglutarate-dependent dioxygenase AlkB-like"/>
    <property type="match status" value="1"/>
</dbReference>
<comment type="caution">
    <text evidence="2">The sequence shown here is derived from an EMBL/GenBank/DDBJ whole genome shotgun (WGS) entry which is preliminary data.</text>
</comment>